<accession>A0A1H1T970</accession>
<feature type="chain" id="PRO_5009260917" description="Ricin B lectin domain-containing protein" evidence="1">
    <location>
        <begin position="33"/>
        <end position="751"/>
    </location>
</feature>
<dbReference type="PROSITE" id="PS50231">
    <property type="entry name" value="RICIN_B_LECTIN"/>
    <property type="match status" value="1"/>
</dbReference>
<organism evidence="3 4">
    <name type="scientific">Actinoplanes derwentensis</name>
    <dbReference type="NCBI Taxonomy" id="113562"/>
    <lineage>
        <taxon>Bacteria</taxon>
        <taxon>Bacillati</taxon>
        <taxon>Actinomycetota</taxon>
        <taxon>Actinomycetes</taxon>
        <taxon>Micromonosporales</taxon>
        <taxon>Micromonosporaceae</taxon>
        <taxon>Actinoplanes</taxon>
    </lineage>
</organism>
<dbReference type="Gene3D" id="2.80.10.50">
    <property type="match status" value="2"/>
</dbReference>
<dbReference type="PANTHER" id="PTHR31151:SF0">
    <property type="entry name" value="PROLINE-TRNA LIGASE (DUF1680)"/>
    <property type="match status" value="1"/>
</dbReference>
<dbReference type="SUPFAM" id="SSF50370">
    <property type="entry name" value="Ricin B-like lectins"/>
    <property type="match status" value="1"/>
</dbReference>
<reference evidence="3 4" key="1">
    <citation type="submission" date="2016-10" db="EMBL/GenBank/DDBJ databases">
        <authorList>
            <person name="de Groot N.N."/>
        </authorList>
    </citation>
    <scope>NUCLEOTIDE SEQUENCE [LARGE SCALE GENOMIC DNA]</scope>
    <source>
        <strain evidence="3 4">DSM 43941</strain>
    </source>
</reference>
<feature type="domain" description="Ricin B lectin" evidence="2">
    <location>
        <begin position="615"/>
        <end position="751"/>
    </location>
</feature>
<dbReference type="CDD" id="cd00161">
    <property type="entry name" value="beta-trefoil_Ricin-like"/>
    <property type="match status" value="1"/>
</dbReference>
<name>A0A1H1T970_9ACTN</name>
<dbReference type="Pfam" id="PF07944">
    <property type="entry name" value="Beta-AFase-like_GH127_cat"/>
    <property type="match status" value="1"/>
</dbReference>
<sequence>MSPLPVSRRALLSAAAASTAGTVLLNPGPASAAELPPVRADLGVSAYPFPLGQVRLTAGRLLDNQTRTLSYLRFVDADRLLYVFRANHGRSTGGAAANGGWDAPSFPFRSHVQGHFLTAWAQAWAVLGDTVCRDKADYMVAELAKCQASNGYLSGFPESDFTALEARTLTNGNVPYYCVHKTLAGLLDVWRYNGNTQARTVLLALAGWVDTRTAALTAAQRQAMLGTEFGGMNAVLTDLFQQTGDARWLTVAQRFDHTAVFDPLAANTDSLNGLHANTQVPKWIGAAREYKATGITRYRDIARNAWNITVGAHTFAIGGNSQAEHFRPANAISGYLTDDTCEHCNSVNMLRLTRELWLTEPDRAAYFDFYEQALLNHVVGAQDRFSEHGHVTYFTPLRAGGRRGVGPAWGGGTWSTDYASFWCCQGTGVEVNTRLMESIYFYSGSTLTINLFAPSVLTWSQRGITVTQSTTFPASDTTTLTLSGTMSGSWGVRVRIPSWTSGASITVNGAAQTVTTTPGTYATITRTWAAGDVIVVRLPMSVLLRSANDNPDLKAIVYGPTVLAGNYGDTALAAPPALTASSVTSTSATANGATVNLVPFQDAHGFNYTVYWLTTPAYRIVNNATGLVLGVKDMSTVNGGLALVWGNTGTADHFWVRVTDGTAVRFRNLNSGRVLGVENMSTADNARVLQWDDNGTADHRWTLLDQGNGTYKIRNVNSGKLLGVLNGSTAQGAQVIQDADNGSADNLWRFV</sequence>
<dbReference type="InterPro" id="IPR006311">
    <property type="entry name" value="TAT_signal"/>
</dbReference>
<dbReference type="OrthoDB" id="9757939at2"/>
<evidence type="ECO:0000259" key="2">
    <source>
        <dbReference type="SMART" id="SM00458"/>
    </source>
</evidence>
<dbReference type="PANTHER" id="PTHR31151">
    <property type="entry name" value="PROLINE-TRNA LIGASE (DUF1680)"/>
    <property type="match status" value="1"/>
</dbReference>
<dbReference type="SUPFAM" id="SSF48208">
    <property type="entry name" value="Six-hairpin glycosidases"/>
    <property type="match status" value="1"/>
</dbReference>
<dbReference type="InterPro" id="IPR035992">
    <property type="entry name" value="Ricin_B-like_lectins"/>
</dbReference>
<dbReference type="RefSeq" id="WP_092556618.1">
    <property type="nucleotide sequence ID" value="NZ_BOMJ01000070.1"/>
</dbReference>
<evidence type="ECO:0000256" key="1">
    <source>
        <dbReference type="SAM" id="SignalP"/>
    </source>
</evidence>
<dbReference type="PROSITE" id="PS51318">
    <property type="entry name" value="TAT"/>
    <property type="match status" value="1"/>
</dbReference>
<dbReference type="AlphaFoldDB" id="A0A1H1T970"/>
<dbReference type="Pfam" id="PF20736">
    <property type="entry name" value="Glyco_hydro127M"/>
    <property type="match status" value="1"/>
</dbReference>
<dbReference type="InterPro" id="IPR012878">
    <property type="entry name" value="Beta-AFase-like_GH127_cat"/>
</dbReference>
<feature type="signal peptide" evidence="1">
    <location>
        <begin position="1"/>
        <end position="32"/>
    </location>
</feature>
<evidence type="ECO:0000313" key="4">
    <source>
        <dbReference type="Proteomes" id="UP000198688"/>
    </source>
</evidence>
<dbReference type="InterPro" id="IPR049046">
    <property type="entry name" value="Beta-AFase-like_GH127_middle"/>
</dbReference>
<dbReference type="Proteomes" id="UP000198688">
    <property type="component" value="Chromosome I"/>
</dbReference>
<dbReference type="SMART" id="SM00458">
    <property type="entry name" value="RICIN"/>
    <property type="match status" value="1"/>
</dbReference>
<keyword evidence="1" id="KW-0732">Signal</keyword>
<dbReference type="Pfam" id="PF14200">
    <property type="entry name" value="RicinB_lectin_2"/>
    <property type="match status" value="1"/>
</dbReference>
<dbReference type="InterPro" id="IPR000772">
    <property type="entry name" value="Ricin_B_lectin"/>
</dbReference>
<dbReference type="STRING" id="113562.SAMN04489716_1072"/>
<evidence type="ECO:0000313" key="3">
    <source>
        <dbReference type="EMBL" id="SDS56728.1"/>
    </source>
</evidence>
<proteinExistence type="predicted"/>
<dbReference type="InterPro" id="IPR008928">
    <property type="entry name" value="6-hairpin_glycosidase_sf"/>
</dbReference>
<dbReference type="GO" id="GO:0005975">
    <property type="term" value="P:carbohydrate metabolic process"/>
    <property type="evidence" value="ECO:0007669"/>
    <property type="project" value="InterPro"/>
</dbReference>
<keyword evidence="4" id="KW-1185">Reference proteome</keyword>
<protein>
    <recommendedName>
        <fullName evidence="2">Ricin B lectin domain-containing protein</fullName>
    </recommendedName>
</protein>
<dbReference type="EMBL" id="LT629758">
    <property type="protein sequence ID" value="SDS56728.1"/>
    <property type="molecule type" value="Genomic_DNA"/>
</dbReference>
<gene>
    <name evidence="3" type="ORF">SAMN04489716_1072</name>
</gene>